<feature type="domain" description="Methyltransferase small" evidence="7">
    <location>
        <begin position="100"/>
        <end position="213"/>
    </location>
</feature>
<name>A0A1C4ZCL6_9ACTN</name>
<organism evidence="8 9">
    <name type="scientific">Micromonospora chokoriensis</name>
    <dbReference type="NCBI Taxonomy" id="356851"/>
    <lineage>
        <taxon>Bacteria</taxon>
        <taxon>Bacillati</taxon>
        <taxon>Actinomycetota</taxon>
        <taxon>Actinomycetes</taxon>
        <taxon>Micromonosporales</taxon>
        <taxon>Micromonosporaceae</taxon>
        <taxon>Micromonospora</taxon>
    </lineage>
</organism>
<dbReference type="PANTHER" id="PTHR18895:SF74">
    <property type="entry name" value="MTRF1L RELEASE FACTOR GLUTAMINE METHYLTRANSFERASE"/>
    <property type="match status" value="1"/>
</dbReference>
<dbReference type="CDD" id="cd02440">
    <property type="entry name" value="AdoMet_MTases"/>
    <property type="match status" value="1"/>
</dbReference>
<dbReference type="Gene3D" id="1.10.8.10">
    <property type="entry name" value="DNA helicase RuvA subunit, C-terminal domain"/>
    <property type="match status" value="1"/>
</dbReference>
<protein>
    <recommendedName>
        <fullName evidence="1">peptide chain release factor N(5)-glutamine methyltransferase</fullName>
        <ecNumber evidence="1">2.1.1.297</ecNumber>
    </recommendedName>
</protein>
<keyword evidence="3 8" id="KW-0808">Transferase</keyword>
<comment type="catalytic activity">
    <reaction evidence="5">
        <text>L-glutaminyl-[peptide chain release factor] + S-adenosyl-L-methionine = N(5)-methyl-L-glutaminyl-[peptide chain release factor] + S-adenosyl-L-homocysteine + H(+)</text>
        <dbReference type="Rhea" id="RHEA:42896"/>
        <dbReference type="Rhea" id="RHEA-COMP:10271"/>
        <dbReference type="Rhea" id="RHEA-COMP:10272"/>
        <dbReference type="ChEBI" id="CHEBI:15378"/>
        <dbReference type="ChEBI" id="CHEBI:30011"/>
        <dbReference type="ChEBI" id="CHEBI:57856"/>
        <dbReference type="ChEBI" id="CHEBI:59789"/>
        <dbReference type="ChEBI" id="CHEBI:61891"/>
        <dbReference type="EC" id="2.1.1.297"/>
    </reaction>
</comment>
<evidence type="ECO:0000256" key="4">
    <source>
        <dbReference type="ARBA" id="ARBA00022691"/>
    </source>
</evidence>
<keyword evidence="9" id="KW-1185">Reference proteome</keyword>
<dbReference type="Gene3D" id="3.40.50.150">
    <property type="entry name" value="Vaccinia Virus protein VP39"/>
    <property type="match status" value="1"/>
</dbReference>
<dbReference type="InterPro" id="IPR007848">
    <property type="entry name" value="Small_mtfrase_dom"/>
</dbReference>
<evidence type="ECO:0000313" key="9">
    <source>
        <dbReference type="Proteomes" id="UP000198224"/>
    </source>
</evidence>
<keyword evidence="4" id="KW-0949">S-adenosyl-L-methionine</keyword>
<dbReference type="EC" id="2.1.1.297" evidence="1"/>
<dbReference type="GO" id="GO:0008276">
    <property type="term" value="F:protein methyltransferase activity"/>
    <property type="evidence" value="ECO:0007669"/>
    <property type="project" value="InterPro"/>
</dbReference>
<sequence length="281" mass="29304">MPPPSPSDAVRDGGPRQASGEISRPRDRAALVGRLRAAGCVYAEDEAELLLAAADSPATLADLTDRRVAGEPLEYLLGWAEFAGLRIAVDAGVFVPRARTALLVEVAVEVTGPTPAVVDLCCGSGATTVALAHRLTPRWLAAADIDPAAVACARRNVDGLNVEVYEGDLFAPLPPQWRGRLDLVVCNAPYVPTEAVALMPSEARLHEAPVALDGGPDGLSVLRRVGVDAAEWLAPGGHLVVEAGTTQVPMLCAAFHVAGLIPAVRHDENLDATAVVARHPT</sequence>
<evidence type="ECO:0000313" key="8">
    <source>
        <dbReference type="EMBL" id="SCF30669.1"/>
    </source>
</evidence>
<evidence type="ECO:0000256" key="6">
    <source>
        <dbReference type="SAM" id="MobiDB-lite"/>
    </source>
</evidence>
<proteinExistence type="predicted"/>
<dbReference type="InterPro" id="IPR029063">
    <property type="entry name" value="SAM-dependent_MTases_sf"/>
</dbReference>
<dbReference type="Proteomes" id="UP000198224">
    <property type="component" value="Chromosome I"/>
</dbReference>
<evidence type="ECO:0000259" key="7">
    <source>
        <dbReference type="Pfam" id="PF05175"/>
    </source>
</evidence>
<reference evidence="9" key="1">
    <citation type="submission" date="2016-06" db="EMBL/GenBank/DDBJ databases">
        <authorList>
            <person name="Varghese N."/>
            <person name="Submissions Spin"/>
        </authorList>
    </citation>
    <scope>NUCLEOTIDE SEQUENCE [LARGE SCALE GENOMIC DNA]</scope>
    <source>
        <strain evidence="9">DSM 45160</strain>
    </source>
</reference>
<gene>
    <name evidence="8" type="ORF">GA0070612_6199</name>
</gene>
<evidence type="ECO:0000256" key="1">
    <source>
        <dbReference type="ARBA" id="ARBA00012771"/>
    </source>
</evidence>
<accession>A0A1C4ZCL6</accession>
<dbReference type="PANTHER" id="PTHR18895">
    <property type="entry name" value="HEMK METHYLTRANSFERASE"/>
    <property type="match status" value="1"/>
</dbReference>
<dbReference type="InterPro" id="IPR050320">
    <property type="entry name" value="N5-glutamine_MTase"/>
</dbReference>
<feature type="region of interest" description="Disordered" evidence="6">
    <location>
        <begin position="1"/>
        <end position="24"/>
    </location>
</feature>
<dbReference type="SUPFAM" id="SSF53335">
    <property type="entry name" value="S-adenosyl-L-methionine-dependent methyltransferases"/>
    <property type="match status" value="1"/>
</dbReference>
<evidence type="ECO:0000256" key="3">
    <source>
        <dbReference type="ARBA" id="ARBA00022679"/>
    </source>
</evidence>
<evidence type="ECO:0000256" key="2">
    <source>
        <dbReference type="ARBA" id="ARBA00022603"/>
    </source>
</evidence>
<dbReference type="Pfam" id="PF05175">
    <property type="entry name" value="MTS"/>
    <property type="match status" value="1"/>
</dbReference>
<keyword evidence="2 8" id="KW-0489">Methyltransferase</keyword>
<dbReference type="NCBIfam" id="TIGR03704">
    <property type="entry name" value="PrmC_rel_meth"/>
    <property type="match status" value="1"/>
</dbReference>
<dbReference type="EMBL" id="LT607409">
    <property type="protein sequence ID" value="SCF30669.1"/>
    <property type="molecule type" value="Genomic_DNA"/>
</dbReference>
<dbReference type="AlphaFoldDB" id="A0A1C4ZCL6"/>
<dbReference type="InterPro" id="IPR022446">
    <property type="entry name" value="MeTrfrase_put"/>
</dbReference>
<dbReference type="NCBIfam" id="TIGR00536">
    <property type="entry name" value="hemK_fam"/>
    <property type="match status" value="1"/>
</dbReference>
<evidence type="ECO:0000256" key="5">
    <source>
        <dbReference type="ARBA" id="ARBA00048391"/>
    </source>
</evidence>
<dbReference type="InterPro" id="IPR004556">
    <property type="entry name" value="HemK-like"/>
</dbReference>
<dbReference type="GO" id="GO:0032259">
    <property type="term" value="P:methylation"/>
    <property type="evidence" value="ECO:0007669"/>
    <property type="project" value="UniProtKB-KW"/>
</dbReference>